<gene>
    <name evidence="1" type="ORF">FB45DRAFT_930860</name>
</gene>
<name>A0AAD7BFI0_9AGAR</name>
<dbReference type="Proteomes" id="UP001221142">
    <property type="component" value="Unassembled WGS sequence"/>
</dbReference>
<proteinExistence type="predicted"/>
<dbReference type="AlphaFoldDB" id="A0AAD7BFI0"/>
<protein>
    <submittedName>
        <fullName evidence="1">Uncharacterized protein</fullName>
    </submittedName>
</protein>
<accession>A0AAD7BFI0</accession>
<evidence type="ECO:0000313" key="2">
    <source>
        <dbReference type="Proteomes" id="UP001221142"/>
    </source>
</evidence>
<sequence>MLKKATARVKIIHGACFAGAWHTLGLESKPNLELITALSEYGPLPTPSEYKARFLGSSSTECPLDEEEFDYGFFSDESDDELPSTEEEEEVESLDEVELAMLDAYGAIWERRTRPSGDLAHHSHRVTRSAIEQHREGRFNNKKTAALLRLFNARAAADEIAQELADEAGIAHPALPCTEFREVYALELLPCQGVVWDKVYWGTQLEPVDDREIDRLGRRYMKASQWLFWTWSRSKEPVSMLEKMLEQVGGRLHCDSECESE</sequence>
<keyword evidence="2" id="KW-1185">Reference proteome</keyword>
<evidence type="ECO:0000313" key="1">
    <source>
        <dbReference type="EMBL" id="KAJ7619463.1"/>
    </source>
</evidence>
<reference evidence="1" key="1">
    <citation type="submission" date="2023-03" db="EMBL/GenBank/DDBJ databases">
        <title>Massive genome expansion in bonnet fungi (Mycena s.s.) driven by repeated elements and novel gene families across ecological guilds.</title>
        <authorList>
            <consortium name="Lawrence Berkeley National Laboratory"/>
            <person name="Harder C.B."/>
            <person name="Miyauchi S."/>
            <person name="Viragh M."/>
            <person name="Kuo A."/>
            <person name="Thoen E."/>
            <person name="Andreopoulos B."/>
            <person name="Lu D."/>
            <person name="Skrede I."/>
            <person name="Drula E."/>
            <person name="Henrissat B."/>
            <person name="Morin E."/>
            <person name="Kohler A."/>
            <person name="Barry K."/>
            <person name="LaButti K."/>
            <person name="Morin E."/>
            <person name="Salamov A."/>
            <person name="Lipzen A."/>
            <person name="Mereny Z."/>
            <person name="Hegedus B."/>
            <person name="Baldrian P."/>
            <person name="Stursova M."/>
            <person name="Weitz H."/>
            <person name="Taylor A."/>
            <person name="Grigoriev I.V."/>
            <person name="Nagy L.G."/>
            <person name="Martin F."/>
            <person name="Kauserud H."/>
        </authorList>
    </citation>
    <scope>NUCLEOTIDE SEQUENCE</scope>
    <source>
        <strain evidence="1">9284</strain>
    </source>
</reference>
<dbReference type="EMBL" id="JARKIF010000018">
    <property type="protein sequence ID" value="KAJ7619463.1"/>
    <property type="molecule type" value="Genomic_DNA"/>
</dbReference>
<organism evidence="1 2">
    <name type="scientific">Roridomyces roridus</name>
    <dbReference type="NCBI Taxonomy" id="1738132"/>
    <lineage>
        <taxon>Eukaryota</taxon>
        <taxon>Fungi</taxon>
        <taxon>Dikarya</taxon>
        <taxon>Basidiomycota</taxon>
        <taxon>Agaricomycotina</taxon>
        <taxon>Agaricomycetes</taxon>
        <taxon>Agaricomycetidae</taxon>
        <taxon>Agaricales</taxon>
        <taxon>Marasmiineae</taxon>
        <taxon>Mycenaceae</taxon>
        <taxon>Roridomyces</taxon>
    </lineage>
</organism>
<comment type="caution">
    <text evidence="1">The sequence shown here is derived from an EMBL/GenBank/DDBJ whole genome shotgun (WGS) entry which is preliminary data.</text>
</comment>